<protein>
    <submittedName>
        <fullName evidence="3">Uncharacterized protein</fullName>
    </submittedName>
</protein>
<keyword evidence="4" id="KW-1185">Reference proteome</keyword>
<sequence>MPDGDFTLSDIKAVADWHPSGQGAVRLAHRPITFSIVINTLRKIAAFRARVSISLKPSRHKVSLYPIITPDRIASIRPASIPEHATSALRAEAARLRFQLSEPGVAVVPSRLELVPKNKESGDALEMFESMARAADVTVYLPRATLSSARLDLLCRVSHDWAPAPSLSDVATLYLGQGGKVLSQAGPSTANPPGAESPPSYDELAPTPPPGAPLSPITKKRRLDDETAASQTSAIEDTCRRIFEEQREELARNMEAALRQQLHEEMRQGKQKQLELLRGELDAKIAQSKEEMKKELETSILATLDERLDGKLERLRDELYKELEQVKDEAYDDKQDAIHQADELIHFRLDERITDVKVELTDWADEEVRRIEEETWRRLSEATWTMDSL</sequence>
<dbReference type="AlphaFoldDB" id="A0A8H4N6X8"/>
<dbReference type="Proteomes" id="UP000572817">
    <property type="component" value="Unassembled WGS sequence"/>
</dbReference>
<dbReference type="EMBL" id="WWBZ02000010">
    <property type="protein sequence ID" value="KAF4311320.1"/>
    <property type="molecule type" value="Genomic_DNA"/>
</dbReference>
<evidence type="ECO:0000313" key="3">
    <source>
        <dbReference type="EMBL" id="KAF4311320.1"/>
    </source>
</evidence>
<evidence type="ECO:0000313" key="4">
    <source>
        <dbReference type="Proteomes" id="UP000572817"/>
    </source>
</evidence>
<accession>A0A8H4N6X8</accession>
<comment type="caution">
    <text evidence="3">The sequence shown here is derived from an EMBL/GenBank/DDBJ whole genome shotgun (WGS) entry which is preliminary data.</text>
</comment>
<feature type="region of interest" description="Disordered" evidence="2">
    <location>
        <begin position="184"/>
        <end position="235"/>
    </location>
</feature>
<keyword evidence="1" id="KW-0175">Coiled coil</keyword>
<dbReference type="OrthoDB" id="47007at2759"/>
<name>A0A8H4N6X8_9PEZI</name>
<organism evidence="3 4">
    <name type="scientific">Botryosphaeria dothidea</name>
    <dbReference type="NCBI Taxonomy" id="55169"/>
    <lineage>
        <taxon>Eukaryota</taxon>
        <taxon>Fungi</taxon>
        <taxon>Dikarya</taxon>
        <taxon>Ascomycota</taxon>
        <taxon>Pezizomycotina</taxon>
        <taxon>Dothideomycetes</taxon>
        <taxon>Dothideomycetes incertae sedis</taxon>
        <taxon>Botryosphaeriales</taxon>
        <taxon>Botryosphaeriaceae</taxon>
        <taxon>Botryosphaeria</taxon>
    </lineage>
</organism>
<reference evidence="3" key="1">
    <citation type="submission" date="2020-04" db="EMBL/GenBank/DDBJ databases">
        <title>Genome Assembly and Annotation of Botryosphaeria dothidea sdau 11-99, a Latent Pathogen of Apple Fruit Ring Rot in China.</title>
        <authorList>
            <person name="Yu C."/>
            <person name="Diao Y."/>
            <person name="Lu Q."/>
            <person name="Zhao J."/>
            <person name="Cui S."/>
            <person name="Peng C."/>
            <person name="He B."/>
            <person name="Liu H."/>
        </authorList>
    </citation>
    <scope>NUCLEOTIDE SEQUENCE [LARGE SCALE GENOMIC DNA]</scope>
    <source>
        <strain evidence="3">Sdau11-99</strain>
    </source>
</reference>
<feature type="coiled-coil region" evidence="1">
    <location>
        <begin position="309"/>
        <end position="340"/>
    </location>
</feature>
<gene>
    <name evidence="3" type="ORF">GTA08_BOTSDO13158</name>
</gene>
<evidence type="ECO:0000256" key="2">
    <source>
        <dbReference type="SAM" id="MobiDB-lite"/>
    </source>
</evidence>
<evidence type="ECO:0000256" key="1">
    <source>
        <dbReference type="SAM" id="Coils"/>
    </source>
</evidence>
<proteinExistence type="predicted"/>